<accession>A0AAD9EV95</accession>
<protein>
    <submittedName>
        <fullName evidence="2">Metacaspase-1B</fullName>
    </submittedName>
</protein>
<dbReference type="PANTHER" id="PTHR31025:SF30">
    <property type="entry name" value="SI:DKEY-15H8.17"/>
    <property type="match status" value="1"/>
</dbReference>
<comment type="caution">
    <text evidence="2">The sequence shown here is derived from an EMBL/GenBank/DDBJ whole genome shotgun (WGS) entry which is preliminary data.</text>
</comment>
<name>A0AAD9EV95_DISEL</name>
<keyword evidence="3" id="KW-1185">Reference proteome</keyword>
<feature type="region of interest" description="Disordered" evidence="1">
    <location>
        <begin position="74"/>
        <end position="108"/>
    </location>
</feature>
<dbReference type="EMBL" id="JASDAP010000026">
    <property type="protein sequence ID" value="KAK1878797.1"/>
    <property type="molecule type" value="Genomic_DNA"/>
</dbReference>
<gene>
    <name evidence="2" type="ORF">KUDE01_026922</name>
</gene>
<proteinExistence type="predicted"/>
<evidence type="ECO:0000313" key="3">
    <source>
        <dbReference type="Proteomes" id="UP001228049"/>
    </source>
</evidence>
<dbReference type="Proteomes" id="UP001228049">
    <property type="component" value="Unassembled WGS sequence"/>
</dbReference>
<evidence type="ECO:0000256" key="1">
    <source>
        <dbReference type="SAM" id="MobiDB-lite"/>
    </source>
</evidence>
<evidence type="ECO:0000313" key="2">
    <source>
        <dbReference type="EMBL" id="KAK1878797.1"/>
    </source>
</evidence>
<sequence>MTDMEQTFIRSAITEVLPDLPEMTKDILEETLQSLGVETYEDFQFVNEADLLSALRPIQARKVLAAWKLRCQTPESSSSSVGGSPGPSASLMSYSPRSSSSTSSDSCKRPDIDWMDSFVIPWDKFPEELMQTLERGKRPSPQMRREMSKRLLQALTKFKVMRGELSGCSEDVKDMVLLLLSYFDEKEDTMFCYVEDTCLAGEVQMDQVQLTPTIVVCGK</sequence>
<dbReference type="PANTHER" id="PTHR31025">
    <property type="entry name" value="SI:CH211-196P9.1-RELATED"/>
    <property type="match status" value="1"/>
</dbReference>
<feature type="compositionally biased region" description="Low complexity" evidence="1">
    <location>
        <begin position="74"/>
        <end position="105"/>
    </location>
</feature>
<reference evidence="2" key="1">
    <citation type="submission" date="2023-04" db="EMBL/GenBank/DDBJ databases">
        <title>Chromosome-level genome of Chaenocephalus aceratus.</title>
        <authorList>
            <person name="Park H."/>
        </authorList>
    </citation>
    <scope>NUCLEOTIDE SEQUENCE</scope>
    <source>
        <strain evidence="2">DE</strain>
        <tissue evidence="2">Muscle</tissue>
    </source>
</reference>
<organism evidence="2 3">
    <name type="scientific">Dissostichus eleginoides</name>
    <name type="common">Patagonian toothfish</name>
    <name type="synonym">Dissostichus amissus</name>
    <dbReference type="NCBI Taxonomy" id="100907"/>
    <lineage>
        <taxon>Eukaryota</taxon>
        <taxon>Metazoa</taxon>
        <taxon>Chordata</taxon>
        <taxon>Craniata</taxon>
        <taxon>Vertebrata</taxon>
        <taxon>Euteleostomi</taxon>
        <taxon>Actinopterygii</taxon>
        <taxon>Neopterygii</taxon>
        <taxon>Teleostei</taxon>
        <taxon>Neoteleostei</taxon>
        <taxon>Acanthomorphata</taxon>
        <taxon>Eupercaria</taxon>
        <taxon>Perciformes</taxon>
        <taxon>Notothenioidei</taxon>
        <taxon>Nototheniidae</taxon>
        <taxon>Dissostichus</taxon>
    </lineage>
</organism>
<dbReference type="AlphaFoldDB" id="A0AAD9EV95"/>